<protein>
    <submittedName>
        <fullName evidence="1">Uncharacterized protein</fullName>
    </submittedName>
</protein>
<evidence type="ECO:0000313" key="2">
    <source>
        <dbReference type="Proteomes" id="UP000326546"/>
    </source>
</evidence>
<dbReference type="AlphaFoldDB" id="A0A5J6V7C2"/>
<keyword evidence="2" id="KW-1185">Reference proteome</keyword>
<organism evidence="1 2">
    <name type="scientific">Ornithinimicrobium pratense</name>
    <dbReference type="NCBI Taxonomy" id="2593973"/>
    <lineage>
        <taxon>Bacteria</taxon>
        <taxon>Bacillati</taxon>
        <taxon>Actinomycetota</taxon>
        <taxon>Actinomycetes</taxon>
        <taxon>Micrococcales</taxon>
        <taxon>Ornithinimicrobiaceae</taxon>
        <taxon>Ornithinimicrobium</taxon>
    </lineage>
</organism>
<gene>
    <name evidence="1" type="ORF">FY030_12700</name>
</gene>
<sequence length="384" mass="41951">MNTTLRDPGVRHAIVVSWHAQRAADLLSTAVLPEVRQLQREHPATYAERHWVKGPHVAVIVPDAEPGQVDLDDSRRRLTQAVAPLAGGPPLKEKEWLQQAATLGKAELIEPPYGPLRPDRAVTVERYRPSSIELVGAEAYPLKERFLAAAVPAVGQTLAQGDAMGSALRLLALHGSRWPLGGIEVGQLTYRSHLEDHLHLHGGDELRAAVQAAVARHLDGARGLVAHLLQTAPDGRYDGEDPLLRSWSDLLDQSWPQALEAAASGILGYEPGEAYAAKAERLGEAEKRRWAYGENRTYSAFHEKQRSLSMLPEPVAATEFSAYRFLTNQAYRVLPLLDVTASQRYLLCALLTQAVEDVTGTTWMDLLSEAAEDASAMMGTGARA</sequence>
<accession>A0A5J6V7C2</accession>
<dbReference type="Proteomes" id="UP000326546">
    <property type="component" value="Chromosome"/>
</dbReference>
<name>A0A5J6V7C2_9MICO</name>
<dbReference type="EMBL" id="CP044427">
    <property type="protein sequence ID" value="QFG69447.1"/>
    <property type="molecule type" value="Genomic_DNA"/>
</dbReference>
<dbReference type="KEGG" id="serw:FY030_12700"/>
<proteinExistence type="predicted"/>
<evidence type="ECO:0000313" key="1">
    <source>
        <dbReference type="EMBL" id="QFG69447.1"/>
    </source>
</evidence>
<dbReference type="OrthoDB" id="70280at2"/>
<reference evidence="1 2" key="1">
    <citation type="submission" date="2019-09" db="EMBL/GenBank/DDBJ databases">
        <title>Serinicoccus pratensis sp. nov., isolated from meadow soil.</title>
        <authorList>
            <person name="Zhang W."/>
        </authorList>
    </citation>
    <scope>NUCLEOTIDE SEQUENCE [LARGE SCALE GENOMIC DNA]</scope>
    <source>
        <strain evidence="1 2">W204</strain>
    </source>
</reference>